<dbReference type="InterPro" id="IPR001254">
    <property type="entry name" value="Trypsin_dom"/>
</dbReference>
<dbReference type="InterPro" id="IPR050430">
    <property type="entry name" value="Peptidase_S1"/>
</dbReference>
<dbReference type="OrthoDB" id="5565075at2759"/>
<dbReference type="InterPro" id="IPR009003">
    <property type="entry name" value="Peptidase_S1_PA"/>
</dbReference>
<evidence type="ECO:0000256" key="4">
    <source>
        <dbReference type="ARBA" id="ARBA00022825"/>
    </source>
</evidence>
<feature type="domain" description="Peptidase S1" evidence="6">
    <location>
        <begin position="64"/>
        <end position="295"/>
    </location>
</feature>
<keyword evidence="2" id="KW-0645">Protease</keyword>
<organism evidence="7 8">
    <name type="scientific">Psylliodes chrysocephalus</name>
    <dbReference type="NCBI Taxonomy" id="3402493"/>
    <lineage>
        <taxon>Eukaryota</taxon>
        <taxon>Metazoa</taxon>
        <taxon>Ecdysozoa</taxon>
        <taxon>Arthropoda</taxon>
        <taxon>Hexapoda</taxon>
        <taxon>Insecta</taxon>
        <taxon>Pterygota</taxon>
        <taxon>Neoptera</taxon>
        <taxon>Endopterygota</taxon>
        <taxon>Coleoptera</taxon>
        <taxon>Polyphaga</taxon>
        <taxon>Cucujiformia</taxon>
        <taxon>Chrysomeloidea</taxon>
        <taxon>Chrysomelidae</taxon>
        <taxon>Galerucinae</taxon>
        <taxon>Alticini</taxon>
        <taxon>Psylliodes</taxon>
    </lineage>
</organism>
<evidence type="ECO:0000259" key="6">
    <source>
        <dbReference type="PROSITE" id="PS50240"/>
    </source>
</evidence>
<keyword evidence="5" id="KW-1015">Disulfide bond</keyword>
<keyword evidence="3" id="KW-0378">Hydrolase</keyword>
<dbReference type="AlphaFoldDB" id="A0A9P0CP77"/>
<dbReference type="InterPro" id="IPR001314">
    <property type="entry name" value="Peptidase_S1A"/>
</dbReference>
<dbReference type="Gene3D" id="2.40.10.10">
    <property type="entry name" value="Trypsin-like serine proteases"/>
    <property type="match status" value="2"/>
</dbReference>
<dbReference type="SUPFAM" id="SSF50494">
    <property type="entry name" value="Trypsin-like serine proteases"/>
    <property type="match status" value="1"/>
</dbReference>
<name>A0A9P0CP77_9CUCU</name>
<comment type="similarity">
    <text evidence="1">Belongs to the peptidase S1 family.</text>
</comment>
<evidence type="ECO:0000256" key="1">
    <source>
        <dbReference type="ARBA" id="ARBA00007664"/>
    </source>
</evidence>
<accession>A0A9P0CP77</accession>
<dbReference type="Proteomes" id="UP001153636">
    <property type="component" value="Chromosome 2"/>
</dbReference>
<dbReference type="EMBL" id="OV651814">
    <property type="protein sequence ID" value="CAH1106977.1"/>
    <property type="molecule type" value="Genomic_DNA"/>
</dbReference>
<dbReference type="PRINTS" id="PR00722">
    <property type="entry name" value="CHYMOTRYPSIN"/>
</dbReference>
<dbReference type="CDD" id="cd00190">
    <property type="entry name" value="Tryp_SPc"/>
    <property type="match status" value="1"/>
</dbReference>
<evidence type="ECO:0000256" key="5">
    <source>
        <dbReference type="ARBA" id="ARBA00023157"/>
    </source>
</evidence>
<dbReference type="PANTHER" id="PTHR24276">
    <property type="entry name" value="POLYSERASE-RELATED"/>
    <property type="match status" value="1"/>
</dbReference>
<dbReference type="GO" id="GO:0006508">
    <property type="term" value="P:proteolysis"/>
    <property type="evidence" value="ECO:0007669"/>
    <property type="project" value="UniProtKB-KW"/>
</dbReference>
<reference evidence="7" key="1">
    <citation type="submission" date="2022-01" db="EMBL/GenBank/DDBJ databases">
        <authorList>
            <person name="King R."/>
        </authorList>
    </citation>
    <scope>NUCLEOTIDE SEQUENCE</scope>
</reference>
<sequence>MGIRFIINIRLDKTVKIKKIWATRIDVYISKMKNYHVLLVLLFSFLISSCAKPNGPEKEENLKIIDGIEVVPHSMPYMVAIKSNINGRNMLCGGSLITAHLVLTSAMCVSGATEAEIILGAHNIETPDEEGQQHMVATEFKIHEKFDPKKIHDDIALIQLPRPATLNKFIGTIKLPDVTEILNSYDEKEATVAGWGKISDAVQETSNVLRSQNLTIIPVLVCEISYLLNIRLSQMCTSGVSLKNICLGDAGGPLVLDGVLIGIASYGSSLGCSIGFPGVYTRVTSYLDWLLLSTS</sequence>
<dbReference type="SMART" id="SM00020">
    <property type="entry name" value="Tryp_SPc"/>
    <property type="match status" value="1"/>
</dbReference>
<dbReference type="GO" id="GO:0004252">
    <property type="term" value="F:serine-type endopeptidase activity"/>
    <property type="evidence" value="ECO:0007669"/>
    <property type="project" value="InterPro"/>
</dbReference>
<gene>
    <name evidence="7" type="ORF">PSYICH_LOCUS7189</name>
</gene>
<evidence type="ECO:0000313" key="8">
    <source>
        <dbReference type="Proteomes" id="UP001153636"/>
    </source>
</evidence>
<dbReference type="InterPro" id="IPR043504">
    <property type="entry name" value="Peptidase_S1_PA_chymotrypsin"/>
</dbReference>
<keyword evidence="8" id="KW-1185">Reference proteome</keyword>
<dbReference type="FunFam" id="2.40.10.10:FF:000005">
    <property type="entry name" value="Serine protease 37"/>
    <property type="match status" value="1"/>
</dbReference>
<evidence type="ECO:0000256" key="2">
    <source>
        <dbReference type="ARBA" id="ARBA00022670"/>
    </source>
</evidence>
<protein>
    <recommendedName>
        <fullName evidence="6">Peptidase S1 domain-containing protein</fullName>
    </recommendedName>
</protein>
<dbReference type="PROSITE" id="PS50240">
    <property type="entry name" value="TRYPSIN_DOM"/>
    <property type="match status" value="1"/>
</dbReference>
<dbReference type="Pfam" id="PF00089">
    <property type="entry name" value="Trypsin"/>
    <property type="match status" value="1"/>
</dbReference>
<keyword evidence="4" id="KW-0720">Serine protease</keyword>
<proteinExistence type="inferred from homology"/>
<dbReference type="PANTHER" id="PTHR24276:SF91">
    <property type="entry name" value="AT26814P-RELATED"/>
    <property type="match status" value="1"/>
</dbReference>
<evidence type="ECO:0000256" key="3">
    <source>
        <dbReference type="ARBA" id="ARBA00022801"/>
    </source>
</evidence>
<evidence type="ECO:0000313" key="7">
    <source>
        <dbReference type="EMBL" id="CAH1106977.1"/>
    </source>
</evidence>